<dbReference type="CDD" id="cd06558">
    <property type="entry name" value="crotonase-like"/>
    <property type="match status" value="1"/>
</dbReference>
<dbReference type="SUPFAM" id="SSF52096">
    <property type="entry name" value="ClpP/crotonase"/>
    <property type="match status" value="1"/>
</dbReference>
<evidence type="ECO:0000256" key="1">
    <source>
        <dbReference type="ARBA" id="ARBA00005254"/>
    </source>
</evidence>
<sequence>MDFFEKELLEKALAQKFAFILVTVEDHVMTLTLNRPEKKNALHPHMIHEIAFALQYANQTKEIWVVMIRAAGDVFCSGADLKAFMGMVGEFDSSIPEAKGEVLLGELFGKTHKPIITLVEGRVMAGGFFFLTGAHYVVCNPEVTLDLPEVKRGLFPFQVMASLLEVMPKRIVIDWCIRGYNLGVQEAKNYGLITHIANQESAVQIANSIINDIKENSPTAIRHGLEALDAITQHESKHQYLMEMLQKTIGSKDGQEGLLAFRQKRKPEWTGE</sequence>
<dbReference type="PROSITE" id="PS00166">
    <property type="entry name" value="ENOYL_COA_HYDRATASE"/>
    <property type="match status" value="1"/>
</dbReference>
<dbReference type="InterPro" id="IPR018376">
    <property type="entry name" value="Enoyl-CoA_hyd/isom_CS"/>
</dbReference>
<dbReference type="PANTHER" id="PTHR42964">
    <property type="entry name" value="ENOYL-COA HYDRATASE"/>
    <property type="match status" value="1"/>
</dbReference>
<evidence type="ECO:0000313" key="3">
    <source>
        <dbReference type="EMBL" id="SHJ49365.1"/>
    </source>
</evidence>
<gene>
    <name evidence="3" type="ORF">SAMN04488508_109211</name>
</gene>
<name>A0A1M6JRI2_9FLAO</name>
<organism evidence="3 4">
    <name type="scientific">Aquimarina spongiae</name>
    <dbReference type="NCBI Taxonomy" id="570521"/>
    <lineage>
        <taxon>Bacteria</taxon>
        <taxon>Pseudomonadati</taxon>
        <taxon>Bacteroidota</taxon>
        <taxon>Flavobacteriia</taxon>
        <taxon>Flavobacteriales</taxon>
        <taxon>Flavobacteriaceae</taxon>
        <taxon>Aquimarina</taxon>
    </lineage>
</organism>
<dbReference type="InterPro" id="IPR051683">
    <property type="entry name" value="Enoyl-CoA_Hydratase/Isomerase"/>
</dbReference>
<dbReference type="Gene3D" id="3.90.226.10">
    <property type="entry name" value="2-enoyl-CoA Hydratase, Chain A, domain 1"/>
    <property type="match status" value="1"/>
</dbReference>
<dbReference type="InterPro" id="IPR029045">
    <property type="entry name" value="ClpP/crotonase-like_dom_sf"/>
</dbReference>
<dbReference type="Pfam" id="PF00378">
    <property type="entry name" value="ECH_1"/>
    <property type="match status" value="1"/>
</dbReference>
<reference evidence="4" key="1">
    <citation type="submission" date="2016-11" db="EMBL/GenBank/DDBJ databases">
        <authorList>
            <person name="Varghese N."/>
            <person name="Submissions S."/>
        </authorList>
    </citation>
    <scope>NUCLEOTIDE SEQUENCE [LARGE SCALE GENOMIC DNA]</scope>
    <source>
        <strain evidence="4">DSM 22623</strain>
    </source>
</reference>
<dbReference type="AlphaFoldDB" id="A0A1M6JRI2"/>
<dbReference type="GO" id="GO:0003824">
    <property type="term" value="F:catalytic activity"/>
    <property type="evidence" value="ECO:0007669"/>
    <property type="project" value="InterPro"/>
</dbReference>
<dbReference type="InterPro" id="IPR001753">
    <property type="entry name" value="Enoyl-CoA_hydra/iso"/>
</dbReference>
<dbReference type="EMBL" id="FQYP01000009">
    <property type="protein sequence ID" value="SHJ49365.1"/>
    <property type="molecule type" value="Genomic_DNA"/>
</dbReference>
<keyword evidence="4" id="KW-1185">Reference proteome</keyword>
<dbReference type="STRING" id="570521.SAMN04488508_109211"/>
<dbReference type="Proteomes" id="UP000184432">
    <property type="component" value="Unassembled WGS sequence"/>
</dbReference>
<evidence type="ECO:0000313" key="4">
    <source>
        <dbReference type="Proteomes" id="UP000184432"/>
    </source>
</evidence>
<accession>A0A1M6JRI2</accession>
<dbReference type="PANTHER" id="PTHR42964:SF1">
    <property type="entry name" value="POLYKETIDE BIOSYNTHESIS ENOYL-COA HYDRATASE PKSH-RELATED"/>
    <property type="match status" value="1"/>
</dbReference>
<protein>
    <submittedName>
        <fullName evidence="3">Enoyl-CoA hydratase/carnithine racemase</fullName>
    </submittedName>
</protein>
<dbReference type="RefSeq" id="WP_073320156.1">
    <property type="nucleotide sequence ID" value="NZ_FQYP01000009.1"/>
</dbReference>
<dbReference type="OrthoDB" id="9775794at2"/>
<evidence type="ECO:0000256" key="2">
    <source>
        <dbReference type="RuleBase" id="RU003707"/>
    </source>
</evidence>
<proteinExistence type="inferred from homology"/>
<comment type="similarity">
    <text evidence="1 2">Belongs to the enoyl-CoA hydratase/isomerase family.</text>
</comment>